<evidence type="ECO:0000256" key="2">
    <source>
        <dbReference type="PROSITE-ProRule" id="PRU00703"/>
    </source>
</evidence>
<evidence type="ECO:0000259" key="3">
    <source>
        <dbReference type="PROSITE" id="PS51371"/>
    </source>
</evidence>
<name>A0A6J4PQA4_9ACTN</name>
<dbReference type="Gene3D" id="3.10.580.10">
    <property type="entry name" value="CBS-domain"/>
    <property type="match status" value="1"/>
</dbReference>
<dbReference type="EMBL" id="CADCUT010000154">
    <property type="protein sequence ID" value="CAA9420624.1"/>
    <property type="molecule type" value="Genomic_DNA"/>
</dbReference>
<dbReference type="InterPro" id="IPR046342">
    <property type="entry name" value="CBS_dom_sf"/>
</dbReference>
<dbReference type="SMART" id="SM00116">
    <property type="entry name" value="CBS"/>
    <property type="match status" value="2"/>
</dbReference>
<dbReference type="InterPro" id="IPR000644">
    <property type="entry name" value="CBS_dom"/>
</dbReference>
<gene>
    <name evidence="4" type="ORF">AVDCRST_MAG03-2513</name>
</gene>
<dbReference type="PROSITE" id="PS51371">
    <property type="entry name" value="CBS"/>
    <property type="match status" value="2"/>
</dbReference>
<evidence type="ECO:0000256" key="1">
    <source>
        <dbReference type="ARBA" id="ARBA00023122"/>
    </source>
</evidence>
<protein>
    <recommendedName>
        <fullName evidence="3">CBS domain-containing protein</fullName>
    </recommendedName>
</protein>
<dbReference type="AlphaFoldDB" id="A0A6J4PQA4"/>
<accession>A0A6J4PQA4</accession>
<dbReference type="PANTHER" id="PTHR43080:SF2">
    <property type="entry name" value="CBS DOMAIN-CONTAINING PROTEIN"/>
    <property type="match status" value="1"/>
</dbReference>
<organism evidence="4">
    <name type="scientific">uncultured Rubrobacteraceae bacterium</name>
    <dbReference type="NCBI Taxonomy" id="349277"/>
    <lineage>
        <taxon>Bacteria</taxon>
        <taxon>Bacillati</taxon>
        <taxon>Actinomycetota</taxon>
        <taxon>Rubrobacteria</taxon>
        <taxon>Rubrobacterales</taxon>
        <taxon>Rubrobacteraceae</taxon>
        <taxon>environmental samples</taxon>
    </lineage>
</organism>
<evidence type="ECO:0000313" key="4">
    <source>
        <dbReference type="EMBL" id="CAA9420624.1"/>
    </source>
</evidence>
<dbReference type="PANTHER" id="PTHR43080">
    <property type="entry name" value="CBS DOMAIN-CONTAINING PROTEIN CBSX3, MITOCHONDRIAL"/>
    <property type="match status" value="1"/>
</dbReference>
<dbReference type="InterPro" id="IPR051257">
    <property type="entry name" value="Diverse_CBS-Domain"/>
</dbReference>
<proteinExistence type="predicted"/>
<feature type="domain" description="CBS" evidence="3">
    <location>
        <begin position="103"/>
        <end position="156"/>
    </location>
</feature>
<sequence>MDQQPAPRRNIRVEDVMRPAVSVTPETPAREVLKILRDNNVPGVPVVDENGKLEGFVTDGHLMDSALPRYMKMMGNLSFVPDDADEWVHYLTDAADKPVSEVMTTKVSQVPLGRSELAVAHKMVRDGVSSVVITDGGSVVGIVNRLDLYAAIEGID</sequence>
<keyword evidence="1 2" id="KW-0129">CBS domain</keyword>
<dbReference type="SUPFAM" id="SSF54631">
    <property type="entry name" value="CBS-domain pair"/>
    <property type="match status" value="1"/>
</dbReference>
<dbReference type="Pfam" id="PF00571">
    <property type="entry name" value="CBS"/>
    <property type="match status" value="2"/>
</dbReference>
<feature type="domain" description="CBS" evidence="3">
    <location>
        <begin position="16"/>
        <end position="73"/>
    </location>
</feature>
<reference evidence="4" key="1">
    <citation type="submission" date="2020-02" db="EMBL/GenBank/DDBJ databases">
        <authorList>
            <person name="Meier V. D."/>
        </authorList>
    </citation>
    <scope>NUCLEOTIDE SEQUENCE</scope>
    <source>
        <strain evidence="4">AVDCRST_MAG03</strain>
    </source>
</reference>